<protein>
    <submittedName>
        <fullName evidence="1">Uncharacterized protein</fullName>
    </submittedName>
</protein>
<sequence length="220" mass="24391">MTLELGDHVWYWNGNISLEKSIPRAQWFPNSNPNDPNDYLGHGKEIYNFVIHADEIVRGRPHMRNHEGSFAWLNNNPGNITGSIGGHDYGQYPDKFNWHNFLIFPTWNDGFNAIASLLRSPAYADLSIQAGFNKYAPASDGNNPFAYAETVAAALSHEGVTVDTRIGDLTDGQMVVMQNKIQEVEGAIPGDSFTWESADIPTEIASQLPASVSPVEEEIQ</sequence>
<dbReference type="Proteomes" id="UP000272528">
    <property type="component" value="Chromosome"/>
</dbReference>
<proteinExistence type="predicted"/>
<dbReference type="KEGG" id="palb:EJC50_19645"/>
<dbReference type="RefSeq" id="WP_126017347.1">
    <property type="nucleotide sequence ID" value="NZ_CP034437.1"/>
</dbReference>
<accession>A0A3Q8X789</accession>
<evidence type="ECO:0000313" key="1">
    <source>
        <dbReference type="EMBL" id="AZN41641.1"/>
    </source>
</evidence>
<reference evidence="2" key="1">
    <citation type="submission" date="2018-12" db="EMBL/GenBank/DDBJ databases">
        <title>Genome sequence of Peanibacillus sp.</title>
        <authorList>
            <person name="Subramani G."/>
            <person name="Srinivasan S."/>
            <person name="Kim M.K."/>
        </authorList>
    </citation>
    <scope>NUCLEOTIDE SEQUENCE [LARGE SCALE GENOMIC DNA]</scope>
    <source>
        <strain evidence="2">18JY67-1</strain>
    </source>
</reference>
<organism evidence="1 2">
    <name type="scientific">Paenibacillus albus</name>
    <dbReference type="NCBI Taxonomy" id="2495582"/>
    <lineage>
        <taxon>Bacteria</taxon>
        <taxon>Bacillati</taxon>
        <taxon>Bacillota</taxon>
        <taxon>Bacilli</taxon>
        <taxon>Bacillales</taxon>
        <taxon>Paenibacillaceae</taxon>
        <taxon>Paenibacillus</taxon>
    </lineage>
</organism>
<keyword evidence="2" id="KW-1185">Reference proteome</keyword>
<dbReference type="AlphaFoldDB" id="A0A3Q8X789"/>
<evidence type="ECO:0000313" key="2">
    <source>
        <dbReference type="Proteomes" id="UP000272528"/>
    </source>
</evidence>
<dbReference type="OrthoDB" id="5395100at2"/>
<dbReference type="EMBL" id="CP034437">
    <property type="protein sequence ID" value="AZN41641.1"/>
    <property type="molecule type" value="Genomic_DNA"/>
</dbReference>
<gene>
    <name evidence="1" type="ORF">EJC50_19645</name>
</gene>
<name>A0A3Q8X789_9BACL</name>